<keyword evidence="3" id="KW-1185">Reference proteome</keyword>
<sequence>MLLVQGQHIMEMIMQLGRTDFTDDDDLIERELEDGTELVAESERIRSERKQKRSNNEHDHHLGDRNGDGDDERAKNWQSPPKQVSDNVEEGEYLLLMIHASHISCQSQRIARGKLVAPH</sequence>
<evidence type="ECO:0000313" key="2">
    <source>
        <dbReference type="EMBL" id="KAK1361532.1"/>
    </source>
</evidence>
<accession>A0AAD8M6Q0</accession>
<feature type="compositionally biased region" description="Basic and acidic residues" evidence="1">
    <location>
        <begin position="41"/>
        <end position="75"/>
    </location>
</feature>
<evidence type="ECO:0000256" key="1">
    <source>
        <dbReference type="SAM" id="MobiDB-lite"/>
    </source>
</evidence>
<reference evidence="2" key="2">
    <citation type="submission" date="2023-05" db="EMBL/GenBank/DDBJ databases">
        <authorList>
            <person name="Schelkunov M.I."/>
        </authorList>
    </citation>
    <scope>NUCLEOTIDE SEQUENCE</scope>
    <source>
        <strain evidence="2">Hsosn_3</strain>
        <tissue evidence="2">Leaf</tissue>
    </source>
</reference>
<comment type="caution">
    <text evidence="2">The sequence shown here is derived from an EMBL/GenBank/DDBJ whole genome shotgun (WGS) entry which is preliminary data.</text>
</comment>
<organism evidence="2 3">
    <name type="scientific">Heracleum sosnowskyi</name>
    <dbReference type="NCBI Taxonomy" id="360622"/>
    <lineage>
        <taxon>Eukaryota</taxon>
        <taxon>Viridiplantae</taxon>
        <taxon>Streptophyta</taxon>
        <taxon>Embryophyta</taxon>
        <taxon>Tracheophyta</taxon>
        <taxon>Spermatophyta</taxon>
        <taxon>Magnoliopsida</taxon>
        <taxon>eudicotyledons</taxon>
        <taxon>Gunneridae</taxon>
        <taxon>Pentapetalae</taxon>
        <taxon>asterids</taxon>
        <taxon>campanulids</taxon>
        <taxon>Apiales</taxon>
        <taxon>Apiaceae</taxon>
        <taxon>Apioideae</taxon>
        <taxon>apioid superclade</taxon>
        <taxon>Tordylieae</taxon>
        <taxon>Tordyliinae</taxon>
        <taxon>Heracleum</taxon>
    </lineage>
</organism>
<feature type="region of interest" description="Disordered" evidence="1">
    <location>
        <begin position="32"/>
        <end position="88"/>
    </location>
</feature>
<evidence type="ECO:0000313" key="3">
    <source>
        <dbReference type="Proteomes" id="UP001237642"/>
    </source>
</evidence>
<reference evidence="2" key="1">
    <citation type="submission" date="2023-02" db="EMBL/GenBank/DDBJ databases">
        <title>Genome of toxic invasive species Heracleum sosnowskyi carries increased number of genes despite the absence of recent whole-genome duplications.</title>
        <authorList>
            <person name="Schelkunov M."/>
            <person name="Shtratnikova V."/>
            <person name="Makarenko M."/>
            <person name="Klepikova A."/>
            <person name="Omelchenko D."/>
            <person name="Novikova G."/>
            <person name="Obukhova E."/>
            <person name="Bogdanov V."/>
            <person name="Penin A."/>
            <person name="Logacheva M."/>
        </authorList>
    </citation>
    <scope>NUCLEOTIDE SEQUENCE</scope>
    <source>
        <strain evidence="2">Hsosn_3</strain>
        <tissue evidence="2">Leaf</tissue>
    </source>
</reference>
<proteinExistence type="predicted"/>
<gene>
    <name evidence="2" type="ORF">POM88_046006</name>
</gene>
<protein>
    <submittedName>
        <fullName evidence="2">Uncharacterized protein</fullName>
    </submittedName>
</protein>
<dbReference type="EMBL" id="JAUIZM010000010">
    <property type="protein sequence ID" value="KAK1361532.1"/>
    <property type="molecule type" value="Genomic_DNA"/>
</dbReference>
<dbReference type="Proteomes" id="UP001237642">
    <property type="component" value="Unassembled WGS sequence"/>
</dbReference>
<name>A0AAD8M6Q0_9APIA</name>
<feature type="compositionally biased region" description="Polar residues" evidence="1">
    <location>
        <begin position="76"/>
        <end position="86"/>
    </location>
</feature>
<dbReference type="AlphaFoldDB" id="A0AAD8M6Q0"/>